<comment type="caution">
    <text evidence="3">The sequence shown here is derived from an EMBL/GenBank/DDBJ whole genome shotgun (WGS) entry which is preliminary data.</text>
</comment>
<gene>
    <name evidence="3" type="ORF">RIF29_16390</name>
</gene>
<keyword evidence="1" id="KW-0325">Glycoprotein</keyword>
<evidence type="ECO:0000313" key="4">
    <source>
        <dbReference type="Proteomes" id="UP001372338"/>
    </source>
</evidence>
<sequence length="239" mass="26096">MIFLISLFSQEPEGLKNNRVGCDEENTTTSVVAIYDGNDPRLRLACKGGVVNVTVEDDEKRGIREALRKGFLLNWTASNCVACTRSGGRCGFDLNPDIFGFRCYCPDRVHSAVCVPDLNHDIFDCAIALIGFILRYVFQLLGDVEVATTATFRGLQDGVSHRQPTRPRSAAMRAWKGEIGGKVERESGGRVGAGRGLKKRKVLLFQSGARGPSITRDPLSSLAVCSVIRLPIKDLPLIA</sequence>
<accession>A0AAN9FF55</accession>
<name>A0AAN9FF55_CROPI</name>
<dbReference type="EMBL" id="JAYWIO010000003">
    <property type="protein sequence ID" value="KAK7275279.1"/>
    <property type="molecule type" value="Genomic_DNA"/>
</dbReference>
<dbReference type="InterPro" id="IPR032872">
    <property type="entry name" value="WAK_assoc_C"/>
</dbReference>
<dbReference type="PANTHER" id="PTHR33138:SF27">
    <property type="entry name" value="WALL-ASSOCIATED RECEPTOR KINASE C-TERMINAL DOMAIN-CONTAINING PROTEIN"/>
    <property type="match status" value="1"/>
</dbReference>
<dbReference type="Proteomes" id="UP001372338">
    <property type="component" value="Unassembled WGS sequence"/>
</dbReference>
<keyword evidence="4" id="KW-1185">Reference proteome</keyword>
<proteinExistence type="predicted"/>
<feature type="domain" description="Wall-associated receptor kinase C-terminal" evidence="2">
    <location>
        <begin position="46"/>
        <end position="108"/>
    </location>
</feature>
<evidence type="ECO:0000259" key="2">
    <source>
        <dbReference type="Pfam" id="PF14380"/>
    </source>
</evidence>
<organism evidence="3 4">
    <name type="scientific">Crotalaria pallida</name>
    <name type="common">Smooth rattlebox</name>
    <name type="synonym">Crotalaria striata</name>
    <dbReference type="NCBI Taxonomy" id="3830"/>
    <lineage>
        <taxon>Eukaryota</taxon>
        <taxon>Viridiplantae</taxon>
        <taxon>Streptophyta</taxon>
        <taxon>Embryophyta</taxon>
        <taxon>Tracheophyta</taxon>
        <taxon>Spermatophyta</taxon>
        <taxon>Magnoliopsida</taxon>
        <taxon>eudicotyledons</taxon>
        <taxon>Gunneridae</taxon>
        <taxon>Pentapetalae</taxon>
        <taxon>rosids</taxon>
        <taxon>fabids</taxon>
        <taxon>Fabales</taxon>
        <taxon>Fabaceae</taxon>
        <taxon>Papilionoideae</taxon>
        <taxon>50 kb inversion clade</taxon>
        <taxon>genistoids sensu lato</taxon>
        <taxon>core genistoids</taxon>
        <taxon>Crotalarieae</taxon>
        <taxon>Crotalaria</taxon>
    </lineage>
</organism>
<evidence type="ECO:0000313" key="3">
    <source>
        <dbReference type="EMBL" id="KAK7275279.1"/>
    </source>
</evidence>
<protein>
    <recommendedName>
        <fullName evidence="2">Wall-associated receptor kinase C-terminal domain-containing protein</fullName>
    </recommendedName>
</protein>
<reference evidence="3 4" key="1">
    <citation type="submission" date="2024-01" db="EMBL/GenBank/DDBJ databases">
        <title>The genomes of 5 underutilized Papilionoideae crops provide insights into root nodulation and disease resistanc.</title>
        <authorList>
            <person name="Yuan L."/>
        </authorList>
    </citation>
    <scope>NUCLEOTIDE SEQUENCE [LARGE SCALE GENOMIC DNA]</scope>
    <source>
        <strain evidence="3">ZHUSHIDOU_FW_LH</strain>
        <tissue evidence="3">Leaf</tissue>
    </source>
</reference>
<evidence type="ECO:0000256" key="1">
    <source>
        <dbReference type="ARBA" id="ARBA00023180"/>
    </source>
</evidence>
<dbReference type="PANTHER" id="PTHR33138">
    <property type="entry name" value="OS01G0690200 PROTEIN"/>
    <property type="match status" value="1"/>
</dbReference>
<dbReference type="Pfam" id="PF14380">
    <property type="entry name" value="WAK_assoc"/>
    <property type="match status" value="1"/>
</dbReference>
<dbReference type="AlphaFoldDB" id="A0AAN9FF55"/>